<dbReference type="InterPro" id="IPR003594">
    <property type="entry name" value="HATPase_dom"/>
</dbReference>
<evidence type="ECO:0000259" key="4">
    <source>
        <dbReference type="PROSITE" id="PS50112"/>
    </source>
</evidence>
<dbReference type="PANTHER" id="PTHR24421">
    <property type="entry name" value="NITRATE/NITRITE SENSOR PROTEIN NARX-RELATED"/>
    <property type="match status" value="1"/>
</dbReference>
<evidence type="ECO:0000313" key="6">
    <source>
        <dbReference type="EMBL" id="SDY44213.1"/>
    </source>
</evidence>
<evidence type="ECO:0000313" key="7">
    <source>
        <dbReference type="Proteomes" id="UP000199515"/>
    </source>
</evidence>
<dbReference type="InterPro" id="IPR011712">
    <property type="entry name" value="Sig_transdc_His_kin_sub3_dim/P"/>
</dbReference>
<dbReference type="Pfam" id="PF07730">
    <property type="entry name" value="HisKA_3"/>
    <property type="match status" value="1"/>
</dbReference>
<dbReference type="Gene3D" id="3.30.450.20">
    <property type="entry name" value="PAS domain"/>
    <property type="match status" value="2"/>
</dbReference>
<feature type="domain" description="PAC" evidence="5">
    <location>
        <begin position="94"/>
        <end position="146"/>
    </location>
</feature>
<dbReference type="InterPro" id="IPR000700">
    <property type="entry name" value="PAS-assoc_C"/>
</dbReference>
<dbReference type="Pfam" id="PF13426">
    <property type="entry name" value="PAS_9"/>
    <property type="match status" value="2"/>
</dbReference>
<dbReference type="GO" id="GO:0016020">
    <property type="term" value="C:membrane"/>
    <property type="evidence" value="ECO:0007669"/>
    <property type="project" value="InterPro"/>
</dbReference>
<evidence type="ECO:0000256" key="2">
    <source>
        <dbReference type="ARBA" id="ARBA00022777"/>
    </source>
</evidence>
<reference evidence="6 7" key="1">
    <citation type="submission" date="2016-10" db="EMBL/GenBank/DDBJ databases">
        <authorList>
            <person name="de Groot N.N."/>
        </authorList>
    </citation>
    <scope>NUCLEOTIDE SEQUENCE [LARGE SCALE GENOMIC DNA]</scope>
    <source>
        <strain evidence="6 7">CPCC 202699</strain>
    </source>
</reference>
<dbReference type="SMART" id="SM00387">
    <property type="entry name" value="HATPase_c"/>
    <property type="match status" value="1"/>
</dbReference>
<dbReference type="Gene3D" id="1.20.5.1930">
    <property type="match status" value="1"/>
</dbReference>
<dbReference type="Pfam" id="PF02518">
    <property type="entry name" value="HATPase_c"/>
    <property type="match status" value="1"/>
</dbReference>
<keyword evidence="1" id="KW-0808">Transferase</keyword>
<name>A0A1H3JWB8_9PSEU</name>
<accession>A0A1H3JWB8</accession>
<dbReference type="GO" id="GO:0000155">
    <property type="term" value="F:phosphorelay sensor kinase activity"/>
    <property type="evidence" value="ECO:0007669"/>
    <property type="project" value="InterPro"/>
</dbReference>
<dbReference type="CDD" id="cd00130">
    <property type="entry name" value="PAS"/>
    <property type="match status" value="2"/>
</dbReference>
<dbReference type="Proteomes" id="UP000199515">
    <property type="component" value="Unassembled WGS sequence"/>
</dbReference>
<dbReference type="NCBIfam" id="TIGR00229">
    <property type="entry name" value="sensory_box"/>
    <property type="match status" value="2"/>
</dbReference>
<evidence type="ECO:0000256" key="1">
    <source>
        <dbReference type="ARBA" id="ARBA00022679"/>
    </source>
</evidence>
<dbReference type="InterPro" id="IPR035965">
    <property type="entry name" value="PAS-like_dom_sf"/>
</dbReference>
<evidence type="ECO:0000256" key="3">
    <source>
        <dbReference type="ARBA" id="ARBA00023012"/>
    </source>
</evidence>
<dbReference type="CDD" id="cd16917">
    <property type="entry name" value="HATPase_UhpB-NarQ-NarX-like"/>
    <property type="match status" value="1"/>
</dbReference>
<feature type="domain" description="PAS" evidence="4">
    <location>
        <begin position="19"/>
        <end position="92"/>
    </location>
</feature>
<dbReference type="Gene3D" id="3.30.565.10">
    <property type="entry name" value="Histidine kinase-like ATPase, C-terminal domain"/>
    <property type="match status" value="1"/>
</dbReference>
<keyword evidence="3" id="KW-0902">Two-component regulatory system</keyword>
<dbReference type="GO" id="GO:0046983">
    <property type="term" value="F:protein dimerization activity"/>
    <property type="evidence" value="ECO:0007669"/>
    <property type="project" value="InterPro"/>
</dbReference>
<sequence>MGCHRAAVVPSYGMPADGHEAALNLLVQNVVDYAIFLLDPRGHIITWNAGAERIKGYQADEIIGRHFSTFYPPEDIAADKPGRELETAIAEGRLEDEGWRLRKDGTRFWANVIITALFDETGALQGFGKVTRDLTERRDAENALRESEERFRLIVQGVSDYGIFMLDPGGRVASWNAGAERINGYRADEIIGKHFSIFYPPEDSGKPARELETAIARGRLEDEGWRLRKDGSRFWANVVITALFDETGELRGFGKVTRDLTERRSAESALGERRRLLAHLVEAQERERRRIAWDVHDDSIQAMVAVGMRLQLLAAQLPEHAARLARLDEAVTGAIGRLRNLVFGLRPPGIDQHGLVTALTGYLHEVVGPAGPRFGLRHTLAAEPSAETAITIFRICQEALVNVLKHADASSVELTLTSEDGGIRVLVTDDGVGLTGREPAAASEHFGLIEMRERAEAVDGWWTIRGAPGEGTTVDFWVPAPGGLA</sequence>
<dbReference type="SMART" id="SM00086">
    <property type="entry name" value="PAC"/>
    <property type="match status" value="2"/>
</dbReference>
<keyword evidence="7" id="KW-1185">Reference proteome</keyword>
<feature type="domain" description="PAS" evidence="4">
    <location>
        <begin position="147"/>
        <end position="218"/>
    </location>
</feature>
<dbReference type="STRING" id="589385.SAMN05421504_105565"/>
<feature type="domain" description="PAC" evidence="5">
    <location>
        <begin position="220"/>
        <end position="272"/>
    </location>
</feature>
<dbReference type="InterPro" id="IPR001610">
    <property type="entry name" value="PAC"/>
</dbReference>
<dbReference type="InterPro" id="IPR036890">
    <property type="entry name" value="HATPase_C_sf"/>
</dbReference>
<dbReference type="EMBL" id="FNON01000005">
    <property type="protein sequence ID" value="SDY44213.1"/>
    <property type="molecule type" value="Genomic_DNA"/>
</dbReference>
<dbReference type="SUPFAM" id="SSF55874">
    <property type="entry name" value="ATPase domain of HSP90 chaperone/DNA topoisomerase II/histidine kinase"/>
    <property type="match status" value="1"/>
</dbReference>
<dbReference type="InterPro" id="IPR050482">
    <property type="entry name" value="Sensor_HK_TwoCompSys"/>
</dbReference>
<dbReference type="SUPFAM" id="SSF55785">
    <property type="entry name" value="PYP-like sensor domain (PAS domain)"/>
    <property type="match status" value="2"/>
</dbReference>
<dbReference type="SMART" id="SM00091">
    <property type="entry name" value="PAS"/>
    <property type="match status" value="2"/>
</dbReference>
<dbReference type="AlphaFoldDB" id="A0A1H3JWB8"/>
<protein>
    <submittedName>
        <fullName evidence="6">PAS domain S-box-containing protein</fullName>
    </submittedName>
</protein>
<proteinExistence type="predicted"/>
<organism evidence="6 7">
    <name type="scientific">Amycolatopsis xylanica</name>
    <dbReference type="NCBI Taxonomy" id="589385"/>
    <lineage>
        <taxon>Bacteria</taxon>
        <taxon>Bacillati</taxon>
        <taxon>Actinomycetota</taxon>
        <taxon>Actinomycetes</taxon>
        <taxon>Pseudonocardiales</taxon>
        <taxon>Pseudonocardiaceae</taxon>
        <taxon>Amycolatopsis</taxon>
    </lineage>
</organism>
<keyword evidence="2" id="KW-0418">Kinase</keyword>
<dbReference type="PROSITE" id="PS50112">
    <property type="entry name" value="PAS"/>
    <property type="match status" value="2"/>
</dbReference>
<gene>
    <name evidence="6" type="ORF">SAMN05421504_105565</name>
</gene>
<dbReference type="InterPro" id="IPR000014">
    <property type="entry name" value="PAS"/>
</dbReference>
<dbReference type="PROSITE" id="PS50113">
    <property type="entry name" value="PAC"/>
    <property type="match status" value="2"/>
</dbReference>
<evidence type="ECO:0000259" key="5">
    <source>
        <dbReference type="PROSITE" id="PS50113"/>
    </source>
</evidence>